<comment type="subcellular location">
    <subcellularLocation>
        <location evidence="1">Membrane</location>
        <topology evidence="1">Multi-pass membrane protein</topology>
    </subcellularLocation>
</comment>
<evidence type="ECO:0000256" key="2">
    <source>
        <dbReference type="ARBA" id="ARBA00022692"/>
    </source>
</evidence>
<dbReference type="RefSeq" id="WP_108684889.1">
    <property type="nucleotide sequence ID" value="NZ_QCYK01000001.1"/>
</dbReference>
<dbReference type="Gene3D" id="1.20.1250.20">
    <property type="entry name" value="MFS general substrate transporter like domains"/>
    <property type="match status" value="2"/>
</dbReference>
<keyword evidence="3 5" id="KW-1133">Transmembrane helix</keyword>
<reference evidence="7 8" key="1">
    <citation type="submission" date="2018-04" db="EMBL/GenBank/DDBJ databases">
        <title>Chitinophaga fuyangensis sp. nov., isolated from soil in a chemical factory.</title>
        <authorList>
            <person name="Chen K."/>
        </authorList>
    </citation>
    <scope>NUCLEOTIDE SEQUENCE [LARGE SCALE GENOMIC DNA]</scope>
    <source>
        <strain evidence="7 8">LY-1</strain>
    </source>
</reference>
<feature type="transmembrane region" description="Helical" evidence="5">
    <location>
        <begin position="328"/>
        <end position="350"/>
    </location>
</feature>
<dbReference type="PANTHER" id="PTHR23514:SF13">
    <property type="entry name" value="INNER MEMBRANE PROTEIN YBJJ"/>
    <property type="match status" value="1"/>
</dbReference>
<feature type="transmembrane region" description="Helical" evidence="5">
    <location>
        <begin position="165"/>
        <end position="187"/>
    </location>
</feature>
<dbReference type="PANTHER" id="PTHR23514">
    <property type="entry name" value="BYPASS OF STOP CODON PROTEIN 6"/>
    <property type="match status" value="1"/>
</dbReference>
<feature type="transmembrane region" description="Helical" evidence="5">
    <location>
        <begin position="272"/>
        <end position="289"/>
    </location>
</feature>
<feature type="transmembrane region" description="Helical" evidence="5">
    <location>
        <begin position="231"/>
        <end position="251"/>
    </location>
</feature>
<keyword evidence="8" id="KW-1185">Reference proteome</keyword>
<feature type="transmembrane region" description="Helical" evidence="5">
    <location>
        <begin position="208"/>
        <end position="225"/>
    </location>
</feature>
<dbReference type="AlphaFoldDB" id="A0A2T7BKU9"/>
<evidence type="ECO:0000256" key="1">
    <source>
        <dbReference type="ARBA" id="ARBA00004141"/>
    </source>
</evidence>
<feature type="transmembrane region" description="Helical" evidence="5">
    <location>
        <begin position="103"/>
        <end position="121"/>
    </location>
</feature>
<dbReference type="PROSITE" id="PS50850">
    <property type="entry name" value="MFS"/>
    <property type="match status" value="1"/>
</dbReference>
<evidence type="ECO:0000256" key="3">
    <source>
        <dbReference type="ARBA" id="ARBA00022989"/>
    </source>
</evidence>
<evidence type="ECO:0000313" key="7">
    <source>
        <dbReference type="EMBL" id="PUZ28251.1"/>
    </source>
</evidence>
<feature type="transmembrane region" description="Helical" evidence="5">
    <location>
        <begin position="356"/>
        <end position="377"/>
    </location>
</feature>
<dbReference type="CDD" id="cd17393">
    <property type="entry name" value="MFS_MosC_like"/>
    <property type="match status" value="1"/>
</dbReference>
<feature type="transmembrane region" description="Helical" evidence="5">
    <location>
        <begin position="52"/>
        <end position="71"/>
    </location>
</feature>
<dbReference type="EMBL" id="QCYK01000001">
    <property type="protein sequence ID" value="PUZ28251.1"/>
    <property type="molecule type" value="Genomic_DNA"/>
</dbReference>
<comment type="caution">
    <text evidence="7">The sequence shown here is derived from an EMBL/GenBank/DDBJ whole genome shotgun (WGS) entry which is preliminary data.</text>
</comment>
<feature type="transmembrane region" description="Helical" evidence="5">
    <location>
        <begin position="12"/>
        <end position="32"/>
    </location>
</feature>
<evidence type="ECO:0000256" key="5">
    <source>
        <dbReference type="SAM" id="Phobius"/>
    </source>
</evidence>
<dbReference type="GO" id="GO:0016020">
    <property type="term" value="C:membrane"/>
    <property type="evidence" value="ECO:0007669"/>
    <property type="project" value="UniProtKB-SubCell"/>
</dbReference>
<evidence type="ECO:0000256" key="4">
    <source>
        <dbReference type="ARBA" id="ARBA00023136"/>
    </source>
</evidence>
<dbReference type="InterPro" id="IPR051788">
    <property type="entry name" value="MFS_Transporter"/>
</dbReference>
<proteinExistence type="predicted"/>
<dbReference type="InterPro" id="IPR011701">
    <property type="entry name" value="MFS"/>
</dbReference>
<dbReference type="SUPFAM" id="SSF103473">
    <property type="entry name" value="MFS general substrate transporter"/>
    <property type="match status" value="1"/>
</dbReference>
<feature type="transmembrane region" description="Helical" evidence="5">
    <location>
        <begin position="142"/>
        <end position="159"/>
    </location>
</feature>
<dbReference type="GO" id="GO:0022857">
    <property type="term" value="F:transmembrane transporter activity"/>
    <property type="evidence" value="ECO:0007669"/>
    <property type="project" value="InterPro"/>
</dbReference>
<feature type="transmembrane region" description="Helical" evidence="5">
    <location>
        <begin position="295"/>
        <end position="316"/>
    </location>
</feature>
<keyword evidence="2 5" id="KW-0812">Transmembrane</keyword>
<organism evidence="7 8">
    <name type="scientific">Chitinophaga parva</name>
    <dbReference type="NCBI Taxonomy" id="2169414"/>
    <lineage>
        <taxon>Bacteria</taxon>
        <taxon>Pseudomonadati</taxon>
        <taxon>Bacteroidota</taxon>
        <taxon>Chitinophagia</taxon>
        <taxon>Chitinophagales</taxon>
        <taxon>Chitinophagaceae</taxon>
        <taxon>Chitinophaga</taxon>
    </lineage>
</organism>
<name>A0A2T7BKU9_9BACT</name>
<protein>
    <submittedName>
        <fullName evidence="7">MFS transporter</fullName>
    </submittedName>
</protein>
<accession>A0A2T7BKU9</accession>
<dbReference type="InterPro" id="IPR036259">
    <property type="entry name" value="MFS_trans_sf"/>
</dbReference>
<dbReference type="OrthoDB" id="9809599at2"/>
<feature type="domain" description="Major facilitator superfamily (MFS) profile" evidence="6">
    <location>
        <begin position="13"/>
        <end position="382"/>
    </location>
</feature>
<gene>
    <name evidence="7" type="ORF">DCC81_01840</name>
</gene>
<dbReference type="Pfam" id="PF07690">
    <property type="entry name" value="MFS_1"/>
    <property type="match status" value="1"/>
</dbReference>
<dbReference type="Proteomes" id="UP000244450">
    <property type="component" value="Unassembled WGS sequence"/>
</dbReference>
<evidence type="ECO:0000259" key="6">
    <source>
        <dbReference type="PROSITE" id="PS50850"/>
    </source>
</evidence>
<dbReference type="InterPro" id="IPR020846">
    <property type="entry name" value="MFS_dom"/>
</dbReference>
<keyword evidence="4 5" id="KW-0472">Membrane</keyword>
<feature type="transmembrane region" description="Helical" evidence="5">
    <location>
        <begin position="78"/>
        <end position="97"/>
    </location>
</feature>
<evidence type="ECO:0000313" key="8">
    <source>
        <dbReference type="Proteomes" id="UP000244450"/>
    </source>
</evidence>
<sequence>MIGSISSTPARAARIAVSALFFLQGLCFASWASRIPALQQSLRLDEAQLGSILFALPIGAMVSIPVAGWLVARYGSKVCVISGAACYAVVLSSIGLAQTPWQLGLALVLFGCASNITNIAMNTQAVSVEAEYGRPVMASFHGYWSLAGFAGAAIGWGMSKLEWSPFRHFACITVMDILTLLVVSRFVMQQDVVARRTRTRFTWPGKMLLMLGLMAFCAAICEGTMDDWSGVYFKKVVLVSALLDGAGYVAFKGASAAARLAADFFTARFGRTQILQACGILTAGGYLMVICLPYFITATLGCLLVGAGVSIIVPLINSAAGRSTQLHTGLALATVSTIGNMGFLIGPPLIGFVAKYNGLQIAFIIIALLGACITVLASRVKT</sequence>